<comment type="caution">
    <text evidence="2">The sequence shown here is derived from an EMBL/GenBank/DDBJ whole genome shotgun (WGS) entry which is preliminary data.</text>
</comment>
<sequence>MKLLHVIIALNSDGAELMLQRLIESHIEQPRYRHIVCSLTTAGRIGEQLSARGVDVHILGMRSALDIPRVVWKLVQLIRVSRPDIIQTWMYHADFLGGLAGRLASHKRIVWGVRTTDVKSGGSRATVVLRKICAWLSYVVPQTIVCAAEASRKAHVSVGYDARRMLVVPNGFDVARLDASPAQRETLRDQNRFPADAIVIGVLGRFHPVKDHHNFVRAAGLVAARFPNVYFMMVGRGLDADNPELAGWIAKTGHTSRFMLLGERRDVPACLSAMDVFCLSSRTEGFPNVVGEAMAMSLPCVVTDVGDAAMLVANTGVVVAKEDANALAAGLSRLVEMTPEARRHLGQMAKARIHAEFTMARARERFEDLYQRLVEER</sequence>
<name>A0A069PIK0_9BURK</name>
<dbReference type="InterPro" id="IPR028098">
    <property type="entry name" value="Glyco_trans_4-like_N"/>
</dbReference>
<dbReference type="PANTHER" id="PTHR12526">
    <property type="entry name" value="GLYCOSYLTRANSFERASE"/>
    <property type="match status" value="1"/>
</dbReference>
<accession>A0A069PIK0</accession>
<dbReference type="SUPFAM" id="SSF53756">
    <property type="entry name" value="UDP-Glycosyltransferase/glycogen phosphorylase"/>
    <property type="match status" value="1"/>
</dbReference>
<dbReference type="RefSeq" id="WP_035934367.1">
    <property type="nucleotide sequence ID" value="NZ_CADFFX010000010.1"/>
</dbReference>
<evidence type="ECO:0000313" key="3">
    <source>
        <dbReference type="Proteomes" id="UP000027466"/>
    </source>
</evidence>
<reference evidence="2 3" key="1">
    <citation type="submission" date="2014-03" db="EMBL/GenBank/DDBJ databases">
        <title>Draft Genome Sequences of Four Burkholderia Strains.</title>
        <authorList>
            <person name="Liu X.Y."/>
            <person name="Li C.X."/>
            <person name="Xu J.H."/>
        </authorList>
    </citation>
    <scope>NUCLEOTIDE SEQUENCE [LARGE SCALE GENOMIC DNA]</scope>
    <source>
        <strain evidence="2 3">DSM 50014</strain>
    </source>
</reference>
<dbReference type="Pfam" id="PF13692">
    <property type="entry name" value="Glyco_trans_1_4"/>
    <property type="match status" value="1"/>
</dbReference>
<dbReference type="PANTHER" id="PTHR12526:SF638">
    <property type="entry name" value="SPORE COAT PROTEIN SA"/>
    <property type="match status" value="1"/>
</dbReference>
<evidence type="ECO:0000259" key="1">
    <source>
        <dbReference type="Pfam" id="PF13439"/>
    </source>
</evidence>
<dbReference type="AlphaFoldDB" id="A0A069PIK0"/>
<dbReference type="STRING" id="60547.GCA_000751215_03824"/>
<organism evidence="2 3">
    <name type="scientific">Caballeronia glathei</name>
    <dbReference type="NCBI Taxonomy" id="60547"/>
    <lineage>
        <taxon>Bacteria</taxon>
        <taxon>Pseudomonadati</taxon>
        <taxon>Pseudomonadota</taxon>
        <taxon>Betaproteobacteria</taxon>
        <taxon>Burkholderiales</taxon>
        <taxon>Burkholderiaceae</taxon>
        <taxon>Caballeronia</taxon>
    </lineage>
</organism>
<dbReference type="Pfam" id="PF13439">
    <property type="entry name" value="Glyco_transf_4"/>
    <property type="match status" value="1"/>
</dbReference>
<feature type="domain" description="Glycosyltransferase subfamily 4-like N-terminal" evidence="1">
    <location>
        <begin position="14"/>
        <end position="176"/>
    </location>
</feature>
<dbReference type="Gene3D" id="3.40.50.2000">
    <property type="entry name" value="Glycogen Phosphorylase B"/>
    <property type="match status" value="2"/>
</dbReference>
<keyword evidence="3" id="KW-1185">Reference proteome</keyword>
<dbReference type="GO" id="GO:0016757">
    <property type="term" value="F:glycosyltransferase activity"/>
    <property type="evidence" value="ECO:0007669"/>
    <property type="project" value="UniProtKB-ARBA"/>
</dbReference>
<protein>
    <submittedName>
        <fullName evidence="2">Glycosyl transferase</fullName>
    </submittedName>
</protein>
<gene>
    <name evidence="2" type="ORF">BG61_25485</name>
</gene>
<dbReference type="EMBL" id="JFHC01000040">
    <property type="protein sequence ID" value="KDR40435.1"/>
    <property type="molecule type" value="Genomic_DNA"/>
</dbReference>
<dbReference type="CDD" id="cd03807">
    <property type="entry name" value="GT4_WbnK-like"/>
    <property type="match status" value="1"/>
</dbReference>
<keyword evidence="2" id="KW-0808">Transferase</keyword>
<evidence type="ECO:0000313" key="2">
    <source>
        <dbReference type="EMBL" id="KDR40435.1"/>
    </source>
</evidence>
<dbReference type="Proteomes" id="UP000027466">
    <property type="component" value="Unassembled WGS sequence"/>
</dbReference>
<proteinExistence type="predicted"/>